<keyword evidence="1" id="KW-0812">Transmembrane</keyword>
<accession>A0ABV8ANM8</accession>
<protein>
    <submittedName>
        <fullName evidence="2">Uncharacterized protein</fullName>
    </submittedName>
</protein>
<feature type="transmembrane region" description="Helical" evidence="1">
    <location>
        <begin position="50"/>
        <end position="66"/>
    </location>
</feature>
<sequence>MKNWYLELVRRNQFLAYSGLVFLIMALTMCLAPLFDSRELFGVSVWNKPIKFYISTTVLLWTIGWIMHDLPNKKQVRFISKGVFICLTLELVLITYQAIQGKASHFNVTNPLDGVIFGMMGMIIFINSLFFIYLLILFLRVKTLPRGYQVGIISGLFIFLLGGYEGYLMAARLSHTVGAADGQKGVFFLSWAKSYGDLRIYHFLGLHALQVLSLIGWYFFKDQPKAMWVTALIYFILSSGTLWLALQGKSFF</sequence>
<reference evidence="3" key="1">
    <citation type="journal article" date="2019" name="Int. J. Syst. Evol. Microbiol.">
        <title>The Global Catalogue of Microorganisms (GCM) 10K type strain sequencing project: providing services to taxonomists for standard genome sequencing and annotation.</title>
        <authorList>
            <consortium name="The Broad Institute Genomics Platform"/>
            <consortium name="The Broad Institute Genome Sequencing Center for Infectious Disease"/>
            <person name="Wu L."/>
            <person name="Ma J."/>
        </authorList>
    </citation>
    <scope>NUCLEOTIDE SEQUENCE [LARGE SCALE GENOMIC DNA]</scope>
    <source>
        <strain evidence="3">CCUG 60523</strain>
    </source>
</reference>
<organism evidence="2 3">
    <name type="scientific">Algoriphagus namhaensis</name>
    <dbReference type="NCBI Taxonomy" id="915353"/>
    <lineage>
        <taxon>Bacteria</taxon>
        <taxon>Pseudomonadati</taxon>
        <taxon>Bacteroidota</taxon>
        <taxon>Cytophagia</taxon>
        <taxon>Cytophagales</taxon>
        <taxon>Cyclobacteriaceae</taxon>
        <taxon>Algoriphagus</taxon>
    </lineage>
</organism>
<feature type="transmembrane region" description="Helical" evidence="1">
    <location>
        <begin position="200"/>
        <end position="220"/>
    </location>
</feature>
<evidence type="ECO:0000313" key="2">
    <source>
        <dbReference type="EMBL" id="MFC3879617.1"/>
    </source>
</evidence>
<evidence type="ECO:0000313" key="3">
    <source>
        <dbReference type="Proteomes" id="UP001595805"/>
    </source>
</evidence>
<feature type="transmembrane region" description="Helical" evidence="1">
    <location>
        <begin position="116"/>
        <end position="138"/>
    </location>
</feature>
<keyword evidence="3" id="KW-1185">Reference proteome</keyword>
<evidence type="ECO:0000256" key="1">
    <source>
        <dbReference type="SAM" id="Phobius"/>
    </source>
</evidence>
<keyword evidence="1" id="KW-0472">Membrane</keyword>
<name>A0ABV8ANM8_9BACT</name>
<proteinExistence type="predicted"/>
<dbReference type="Proteomes" id="UP001595805">
    <property type="component" value="Unassembled WGS sequence"/>
</dbReference>
<keyword evidence="1" id="KW-1133">Transmembrane helix</keyword>
<feature type="transmembrane region" description="Helical" evidence="1">
    <location>
        <begin position="227"/>
        <end position="246"/>
    </location>
</feature>
<comment type="caution">
    <text evidence="2">The sequence shown here is derived from an EMBL/GenBank/DDBJ whole genome shotgun (WGS) entry which is preliminary data.</text>
</comment>
<feature type="transmembrane region" description="Helical" evidence="1">
    <location>
        <begin position="14"/>
        <end position="35"/>
    </location>
</feature>
<feature type="transmembrane region" description="Helical" evidence="1">
    <location>
        <begin position="78"/>
        <end position="96"/>
    </location>
</feature>
<dbReference type="EMBL" id="JBHRZS010000006">
    <property type="protein sequence ID" value="MFC3879617.1"/>
    <property type="molecule type" value="Genomic_DNA"/>
</dbReference>
<gene>
    <name evidence="2" type="ORF">ACFOSV_05500</name>
</gene>
<feature type="transmembrane region" description="Helical" evidence="1">
    <location>
        <begin position="150"/>
        <end position="170"/>
    </location>
</feature>
<dbReference type="RefSeq" id="WP_377904207.1">
    <property type="nucleotide sequence ID" value="NZ_JBHRZS010000006.1"/>
</dbReference>